<comment type="similarity">
    <text evidence="7">Belongs to the binding-protein-dependent transport system permease family.</text>
</comment>
<dbReference type="Pfam" id="PF00528">
    <property type="entry name" value="BPD_transp_1"/>
    <property type="match status" value="1"/>
</dbReference>
<feature type="transmembrane region" description="Helical" evidence="7">
    <location>
        <begin position="214"/>
        <end position="232"/>
    </location>
</feature>
<dbReference type="GO" id="GO:0055085">
    <property type="term" value="P:transmembrane transport"/>
    <property type="evidence" value="ECO:0007669"/>
    <property type="project" value="InterPro"/>
</dbReference>
<protein>
    <submittedName>
        <fullName evidence="9">Sugar ABC transporter permease</fullName>
    </submittedName>
</protein>
<feature type="transmembrane region" description="Helical" evidence="7">
    <location>
        <begin position="158"/>
        <end position="178"/>
    </location>
</feature>
<reference evidence="9" key="1">
    <citation type="journal article" date="2021" name="PeerJ">
        <title>Extensive microbial diversity within the chicken gut microbiome revealed by metagenomics and culture.</title>
        <authorList>
            <person name="Gilroy R."/>
            <person name="Ravi A."/>
            <person name="Getino M."/>
            <person name="Pursley I."/>
            <person name="Horton D.L."/>
            <person name="Alikhan N.F."/>
            <person name="Baker D."/>
            <person name="Gharbi K."/>
            <person name="Hall N."/>
            <person name="Watson M."/>
            <person name="Adriaenssens E.M."/>
            <person name="Foster-Nyarko E."/>
            <person name="Jarju S."/>
            <person name="Secka A."/>
            <person name="Antonio M."/>
            <person name="Oren A."/>
            <person name="Chaudhuri R.R."/>
            <person name="La Ragione R."/>
            <person name="Hildebrand F."/>
            <person name="Pallen M.J."/>
        </authorList>
    </citation>
    <scope>NUCLEOTIDE SEQUENCE</scope>
    <source>
        <strain evidence="9">ChiSxjej1B13-11774</strain>
    </source>
</reference>
<organism evidence="9 10">
    <name type="scientific">Candidatus Gemmiger excrementigallinarum</name>
    <dbReference type="NCBI Taxonomy" id="2838609"/>
    <lineage>
        <taxon>Bacteria</taxon>
        <taxon>Bacillati</taxon>
        <taxon>Bacillota</taxon>
        <taxon>Clostridia</taxon>
        <taxon>Eubacteriales</taxon>
        <taxon>Gemmiger</taxon>
    </lineage>
</organism>
<keyword evidence="5 7" id="KW-1133">Transmembrane helix</keyword>
<evidence type="ECO:0000259" key="8">
    <source>
        <dbReference type="PROSITE" id="PS50928"/>
    </source>
</evidence>
<gene>
    <name evidence="9" type="ORF">H9811_07490</name>
</gene>
<evidence type="ECO:0000256" key="1">
    <source>
        <dbReference type="ARBA" id="ARBA00004651"/>
    </source>
</evidence>
<dbReference type="InterPro" id="IPR035906">
    <property type="entry name" value="MetI-like_sf"/>
</dbReference>
<keyword evidence="6 7" id="KW-0472">Membrane</keyword>
<proteinExistence type="inferred from homology"/>
<evidence type="ECO:0000313" key="10">
    <source>
        <dbReference type="Proteomes" id="UP000824048"/>
    </source>
</evidence>
<dbReference type="AlphaFoldDB" id="A0A9D2ERX9"/>
<sequence>MRNNKKMIVCFLTPALFMFLVVFLYPVCRTIAMSFFHAEGVSDPVSSWTFAGLENYITLLNTPIFLDSMLNMLKIWLWGGIIVMLISMLFAAILTSGVGGKTFYKTVVYIPNIINAVAMATMWINAIFNKRFGFLHTFFSLFGSDLAKTDYMSGSTKFWSLLVAFCFGSVGYYMLIFMGGIERISPDIYEAATIDGASKVKQFFSLTLPLMRSVIKTCLTFWTIGVVGFFVWSQMWSAPLQSELSTITPFVYMYNITFGTQGDTQRNAAMGAAVGVLMALTVLVVFFFVNRLVKDDDVEL</sequence>
<feature type="transmembrane region" description="Helical" evidence="7">
    <location>
        <begin position="75"/>
        <end position="95"/>
    </location>
</feature>
<feature type="transmembrane region" description="Helical" evidence="7">
    <location>
        <begin position="107"/>
        <end position="128"/>
    </location>
</feature>
<dbReference type="PANTHER" id="PTHR43227">
    <property type="entry name" value="BLL4140 PROTEIN"/>
    <property type="match status" value="1"/>
</dbReference>
<dbReference type="GO" id="GO:0005886">
    <property type="term" value="C:plasma membrane"/>
    <property type="evidence" value="ECO:0007669"/>
    <property type="project" value="UniProtKB-SubCell"/>
</dbReference>
<comment type="caution">
    <text evidence="9">The sequence shown here is derived from an EMBL/GenBank/DDBJ whole genome shotgun (WGS) entry which is preliminary data.</text>
</comment>
<dbReference type="Gene3D" id="1.10.3720.10">
    <property type="entry name" value="MetI-like"/>
    <property type="match status" value="1"/>
</dbReference>
<dbReference type="EMBL" id="DXBP01000049">
    <property type="protein sequence ID" value="HIZ42391.1"/>
    <property type="molecule type" value="Genomic_DNA"/>
</dbReference>
<reference evidence="9" key="2">
    <citation type="submission" date="2021-04" db="EMBL/GenBank/DDBJ databases">
        <authorList>
            <person name="Gilroy R."/>
        </authorList>
    </citation>
    <scope>NUCLEOTIDE SEQUENCE</scope>
    <source>
        <strain evidence="9">ChiSxjej1B13-11774</strain>
    </source>
</reference>
<dbReference type="InterPro" id="IPR050809">
    <property type="entry name" value="UgpAE/MalFG_permease"/>
</dbReference>
<evidence type="ECO:0000256" key="6">
    <source>
        <dbReference type="ARBA" id="ARBA00023136"/>
    </source>
</evidence>
<keyword evidence="3" id="KW-1003">Cell membrane</keyword>
<dbReference type="InterPro" id="IPR000515">
    <property type="entry name" value="MetI-like"/>
</dbReference>
<evidence type="ECO:0000256" key="7">
    <source>
        <dbReference type="RuleBase" id="RU363032"/>
    </source>
</evidence>
<dbReference type="SUPFAM" id="SSF161098">
    <property type="entry name" value="MetI-like"/>
    <property type="match status" value="1"/>
</dbReference>
<feature type="transmembrane region" description="Helical" evidence="7">
    <location>
        <begin position="7"/>
        <end position="27"/>
    </location>
</feature>
<dbReference type="PANTHER" id="PTHR43227:SF7">
    <property type="entry name" value="ARABINOOLIGOSACCHARIDES TRANSPORT SYSTEM PERMEASE PROTEIN ARAP"/>
    <property type="match status" value="1"/>
</dbReference>
<dbReference type="Proteomes" id="UP000824048">
    <property type="component" value="Unassembled WGS sequence"/>
</dbReference>
<evidence type="ECO:0000256" key="4">
    <source>
        <dbReference type="ARBA" id="ARBA00022692"/>
    </source>
</evidence>
<evidence type="ECO:0000256" key="5">
    <source>
        <dbReference type="ARBA" id="ARBA00022989"/>
    </source>
</evidence>
<evidence type="ECO:0000256" key="2">
    <source>
        <dbReference type="ARBA" id="ARBA00022448"/>
    </source>
</evidence>
<feature type="transmembrane region" description="Helical" evidence="7">
    <location>
        <begin position="268"/>
        <end position="289"/>
    </location>
</feature>
<keyword evidence="2 7" id="KW-0813">Transport</keyword>
<evidence type="ECO:0000313" key="9">
    <source>
        <dbReference type="EMBL" id="HIZ42391.1"/>
    </source>
</evidence>
<dbReference type="CDD" id="cd06261">
    <property type="entry name" value="TM_PBP2"/>
    <property type="match status" value="1"/>
</dbReference>
<dbReference type="PROSITE" id="PS50928">
    <property type="entry name" value="ABC_TM1"/>
    <property type="match status" value="1"/>
</dbReference>
<evidence type="ECO:0000256" key="3">
    <source>
        <dbReference type="ARBA" id="ARBA00022475"/>
    </source>
</evidence>
<comment type="subcellular location">
    <subcellularLocation>
        <location evidence="1 7">Cell membrane</location>
        <topology evidence="1 7">Multi-pass membrane protein</topology>
    </subcellularLocation>
</comment>
<name>A0A9D2ERX9_9FIRM</name>
<feature type="domain" description="ABC transmembrane type-1" evidence="8">
    <location>
        <begin position="69"/>
        <end position="289"/>
    </location>
</feature>
<accession>A0A9D2ERX9</accession>
<keyword evidence="4 7" id="KW-0812">Transmembrane</keyword>